<keyword evidence="2" id="KW-0472">Membrane</keyword>
<dbReference type="Proteomes" id="UP001165065">
    <property type="component" value="Unassembled WGS sequence"/>
</dbReference>
<reference evidence="4" key="1">
    <citation type="journal article" date="2023" name="Commun. Biol.">
        <title>Genome analysis of Parmales, the sister group of diatoms, reveals the evolutionary specialization of diatoms from phago-mixotrophs to photoautotrophs.</title>
        <authorList>
            <person name="Ban H."/>
            <person name="Sato S."/>
            <person name="Yoshikawa S."/>
            <person name="Yamada K."/>
            <person name="Nakamura Y."/>
            <person name="Ichinomiya M."/>
            <person name="Sato N."/>
            <person name="Blanc-Mathieu R."/>
            <person name="Endo H."/>
            <person name="Kuwata A."/>
            <person name="Ogata H."/>
        </authorList>
    </citation>
    <scope>NUCLEOTIDE SEQUENCE [LARGE SCALE GENOMIC DNA]</scope>
</reference>
<dbReference type="Gene3D" id="3.40.50.300">
    <property type="entry name" value="P-loop containing nucleotide triphosphate hydrolases"/>
    <property type="match status" value="1"/>
</dbReference>
<keyword evidence="4" id="KW-1185">Reference proteome</keyword>
<organism evidence="3 4">
    <name type="scientific">Triparma columacea</name>
    <dbReference type="NCBI Taxonomy" id="722753"/>
    <lineage>
        <taxon>Eukaryota</taxon>
        <taxon>Sar</taxon>
        <taxon>Stramenopiles</taxon>
        <taxon>Ochrophyta</taxon>
        <taxon>Bolidophyceae</taxon>
        <taxon>Parmales</taxon>
        <taxon>Triparmaceae</taxon>
        <taxon>Triparma</taxon>
    </lineage>
</organism>
<evidence type="ECO:0000256" key="1">
    <source>
        <dbReference type="SAM" id="MobiDB-lite"/>
    </source>
</evidence>
<feature type="region of interest" description="Disordered" evidence="1">
    <location>
        <begin position="73"/>
        <end position="117"/>
    </location>
</feature>
<name>A0A9W7GEE3_9STRA</name>
<keyword evidence="2" id="KW-1133">Transmembrane helix</keyword>
<comment type="caution">
    <text evidence="3">The sequence shown here is derived from an EMBL/GenBank/DDBJ whole genome shotgun (WGS) entry which is preliminary data.</text>
</comment>
<dbReference type="EMBL" id="BRYA01000189">
    <property type="protein sequence ID" value="GMI43181.1"/>
    <property type="molecule type" value="Genomic_DNA"/>
</dbReference>
<sequence>MLRRQTPSLLPTVTSGGVTPDGYSKDAKSSTSSRICLVVKVLVLVYLLVLSIMQVASSKSEVAVPSVQYPQGANSAANSAADSPPGTKRHAYGIPQYSSPQHISSPQRLLIGGSDGSGTRSVVKLCQDLGVEMVIDDWGTYDVHGQEMMGGKGWPDVVKPVIEETSTGDYDFGGLSQSTRDLLKKEIGRMNRAHEGKVRNRGTASSVTYGIKAPVSMLLVPAFREIWGGMKFIHVVRDGRDIAFSGNQSPVAKFYHSYYKDWAKRESTWTGETGVRVKGIQLWSDWNSQVLDYSVRAASEPSSNYDFLVVRLEDLLDSSKRYGVIKSVAAFLGSAKTDREICCMAREGVKDMGSHTRGNKPSDVKKRYGKWHGPLEANPQMSREVHEQGGGGLRVFGYEPEIGLGDFEGIDSCSC</sequence>
<protein>
    <recommendedName>
        <fullName evidence="5">Sulfotransferase</fullName>
    </recommendedName>
</protein>
<evidence type="ECO:0008006" key="5">
    <source>
        <dbReference type="Google" id="ProtNLM"/>
    </source>
</evidence>
<proteinExistence type="predicted"/>
<dbReference type="SUPFAM" id="SSF52540">
    <property type="entry name" value="P-loop containing nucleoside triphosphate hydrolases"/>
    <property type="match status" value="1"/>
</dbReference>
<feature type="region of interest" description="Disordered" evidence="1">
    <location>
        <begin position="1"/>
        <end position="28"/>
    </location>
</feature>
<feature type="compositionally biased region" description="Polar residues" evidence="1">
    <location>
        <begin position="1"/>
        <end position="17"/>
    </location>
</feature>
<keyword evidence="2" id="KW-0812">Transmembrane</keyword>
<accession>A0A9W7GEE3</accession>
<gene>
    <name evidence="3" type="ORF">TrCOL_g12198</name>
</gene>
<dbReference type="OrthoDB" id="187638at2759"/>
<dbReference type="AlphaFoldDB" id="A0A9W7GEE3"/>
<evidence type="ECO:0000256" key="2">
    <source>
        <dbReference type="SAM" id="Phobius"/>
    </source>
</evidence>
<feature type="compositionally biased region" description="Polar residues" evidence="1">
    <location>
        <begin position="96"/>
        <end position="107"/>
    </location>
</feature>
<dbReference type="InterPro" id="IPR027417">
    <property type="entry name" value="P-loop_NTPase"/>
</dbReference>
<evidence type="ECO:0000313" key="3">
    <source>
        <dbReference type="EMBL" id="GMI43181.1"/>
    </source>
</evidence>
<feature type="transmembrane region" description="Helical" evidence="2">
    <location>
        <begin position="35"/>
        <end position="56"/>
    </location>
</feature>
<evidence type="ECO:0000313" key="4">
    <source>
        <dbReference type="Proteomes" id="UP001165065"/>
    </source>
</evidence>